<reference evidence="1 2" key="1">
    <citation type="submission" date="2016-04" db="EMBL/GenBank/DDBJ databases">
        <title>A degradative enzymes factory behind the ericoid mycorrhizal symbiosis.</title>
        <authorList>
            <consortium name="DOE Joint Genome Institute"/>
            <person name="Martino E."/>
            <person name="Morin E."/>
            <person name="Grelet G."/>
            <person name="Kuo A."/>
            <person name="Kohler A."/>
            <person name="Daghino S."/>
            <person name="Barry K."/>
            <person name="Choi C."/>
            <person name="Cichocki N."/>
            <person name="Clum A."/>
            <person name="Copeland A."/>
            <person name="Hainaut M."/>
            <person name="Haridas S."/>
            <person name="Labutti K."/>
            <person name="Lindquist E."/>
            <person name="Lipzen A."/>
            <person name="Khouja H.-R."/>
            <person name="Murat C."/>
            <person name="Ohm R."/>
            <person name="Olson A."/>
            <person name="Spatafora J."/>
            <person name="Veneault-Fourrey C."/>
            <person name="Henrissat B."/>
            <person name="Grigoriev I."/>
            <person name="Martin F."/>
            <person name="Perotto S."/>
        </authorList>
    </citation>
    <scope>NUCLEOTIDE SEQUENCE [LARGE SCALE GENOMIC DNA]</scope>
    <source>
        <strain evidence="1 2">F</strain>
    </source>
</reference>
<name>A0A2J6SCZ2_HYAVF</name>
<dbReference type="OrthoDB" id="412402at2759"/>
<gene>
    <name evidence="1" type="ORF">L207DRAFT_521974</name>
</gene>
<evidence type="ECO:0000313" key="2">
    <source>
        <dbReference type="Proteomes" id="UP000235786"/>
    </source>
</evidence>
<accession>A0A2J6SCZ2</accession>
<dbReference type="STRING" id="1149755.A0A2J6SCZ2"/>
<dbReference type="AlphaFoldDB" id="A0A2J6SCZ2"/>
<protein>
    <recommendedName>
        <fullName evidence="3">Amidoligase enzyme</fullName>
    </recommendedName>
</protein>
<dbReference type="PANTHER" id="PTHR36847:SF1">
    <property type="entry name" value="AMIDOLIGASE ENZYME"/>
    <property type="match status" value="1"/>
</dbReference>
<dbReference type="Pfam" id="PF12224">
    <property type="entry name" value="Amidoligase_2"/>
    <property type="match status" value="1"/>
</dbReference>
<evidence type="ECO:0008006" key="3">
    <source>
        <dbReference type="Google" id="ProtNLM"/>
    </source>
</evidence>
<evidence type="ECO:0000313" key="1">
    <source>
        <dbReference type="EMBL" id="PMD48624.1"/>
    </source>
</evidence>
<proteinExistence type="predicted"/>
<dbReference type="InterPro" id="IPR022025">
    <property type="entry name" value="Amidoligase_2"/>
</dbReference>
<sequence>MDEEDSPLIDYAPYPRRSALSFGLEIEFALATAPISGIDPEPHLGRQIFGMPDWESACENVRKTLEGVGIPAEVDDRVADRWAPQNQKSWSVKEDATIMAPDKAYEWVKIELCSPPFYFTLGSLEQVRLTLETLAKTYRISCNRSCGLHVHVGNGLKGFRDQTIRNLMATIWTFEPQITTVHPQHRRENQEMAPNFRENSYLSDNGFHDPRKGLDLLLSDKANSVPELKRWSHAGHIGLRGGSKLAYYLGDVACVWDADDDLAKRTIEFREHESTLNKHAVISWIELCVRLVEFADDVTEDLLFPFLRQHIEETPEQYQLGQLLCKLGLPELAKWYPLQIARREAQEKLTLEWNLQRVKEGKRFHGEAELWYIRPSMTDGSVKMSARYSKAKKYVL</sequence>
<dbReference type="EMBL" id="KZ613937">
    <property type="protein sequence ID" value="PMD48624.1"/>
    <property type="molecule type" value="Genomic_DNA"/>
</dbReference>
<dbReference type="PANTHER" id="PTHR36847">
    <property type="entry name" value="AMIDOLIGASE ENZYME"/>
    <property type="match status" value="1"/>
</dbReference>
<dbReference type="Proteomes" id="UP000235786">
    <property type="component" value="Unassembled WGS sequence"/>
</dbReference>
<keyword evidence="2" id="KW-1185">Reference proteome</keyword>
<organism evidence="1 2">
    <name type="scientific">Hyaloscypha variabilis (strain UAMH 11265 / GT02V1 / F)</name>
    <name type="common">Meliniomyces variabilis</name>
    <dbReference type="NCBI Taxonomy" id="1149755"/>
    <lineage>
        <taxon>Eukaryota</taxon>
        <taxon>Fungi</taxon>
        <taxon>Dikarya</taxon>
        <taxon>Ascomycota</taxon>
        <taxon>Pezizomycotina</taxon>
        <taxon>Leotiomycetes</taxon>
        <taxon>Helotiales</taxon>
        <taxon>Hyaloscyphaceae</taxon>
        <taxon>Hyaloscypha</taxon>
        <taxon>Hyaloscypha variabilis</taxon>
    </lineage>
</organism>